<feature type="domain" description="Coenzyme Q-binding protein COQ10 START" evidence="3">
    <location>
        <begin position="58"/>
        <end position="183"/>
    </location>
</feature>
<comment type="similarity">
    <text evidence="1">Belongs to the ribosome association toxin RatA family.</text>
</comment>
<dbReference type="InterPro" id="IPR023393">
    <property type="entry name" value="START-like_dom_sf"/>
</dbReference>
<dbReference type="Proteomes" id="UP000516369">
    <property type="component" value="Chromosome"/>
</dbReference>
<dbReference type="SUPFAM" id="SSF55961">
    <property type="entry name" value="Bet v1-like"/>
    <property type="match status" value="1"/>
</dbReference>
<name>A0A7H1MYW8_9PROT</name>
<evidence type="ECO:0000256" key="2">
    <source>
        <dbReference type="SAM" id="SignalP"/>
    </source>
</evidence>
<dbReference type="InterPro" id="IPR006869">
    <property type="entry name" value="DUF547"/>
</dbReference>
<dbReference type="Gene3D" id="3.30.530.20">
    <property type="match status" value="1"/>
</dbReference>
<dbReference type="AlphaFoldDB" id="A0A7H1MYW8"/>
<sequence length="986" mass="108135">MPTSKQRNLRLIRPMQSLFYALVMIFASALAADAAGSKNQVDASITPQGIAVHTRAQIDAPLQVIWQTLTDYDHLAEFIPGMSTSHTLSRCGNSVVVAQKGSAGASLLGYPIDIVVESEEHPPTQISVRVLSGNLRTYQGAYRLDPVAGAEDSFVLSWSGIVEPGISLPGFIIGWALRQAVEDEFRAMIAEIERRNGLYRQGQLKLDAKPTAPCSRLVQVGEAVDGARIPGEIMLNIVGTAVRCRRRLVAALLPILLLIGCAGIDAPFSTDLRSGAGDVHSCARWFADLDAAIDRAEVRDAGAYRIPGYPYLRVDRFTASFSPAATGSDAGFVAWLSRLEALDRSARHAEIANLPDPAQTLGIADPADIEQLTDQCAETLRQRDLAGTGTRSELITRAQVPDDYHDWERVLGLYPIVSIPFAKGIDSWQAQTVSQFQAIEGHPLATPAVRYAPAAKPADAATVAEIMTTAPRDPLGIPQLRKADRATLLATYAPVFRVTTNGPYDRIGPLVWRGDEAPTVDSGRPSVYQDLVFTRFADQVLIQLVYTVWFAERPSAGPFDTLGGSLDGVVFRVTLDGEGRPLVYDTIHPCGCFHMFFPSDRVVARPAPDGQREWAFIPTSAPEVRPPQRIVVTTESGTHYVVGVDVDSGKPATSYSLIDYDALLTLPLKDGSRSAFGPDGLVPGTERGERRLFWPMGIESAGAMRQWGHHATAFAGRRHFDSPDLMDRRFELAAANTVPFDQSHSEWQGLLQRHVVVAADGTRSAVDYAAMQGEHAALEAYLAQISAVSEPTFSRWTQEQRLAFLINAYNAFTIELILTRYPDLNSIRDLGSTFSSPWKEPFFFLLGSRRSLDDIEHGMIRKPGAFDDPRVHFALVCASVGCPMLRNEAYVADRLDAQLDDGMRRFLADRTRNRYDPVGRRLDVSLIFDWYGSDFAQGHRGFNSVAATLALFADELAEDPADQAAIRDASVPIGFLDYDWQLNDIH</sequence>
<dbReference type="RefSeq" id="WP_190262090.1">
    <property type="nucleotide sequence ID" value="NZ_CP053923.1"/>
</dbReference>
<protein>
    <submittedName>
        <fullName evidence="5">DUF547 domain-containing protein</fullName>
    </submittedName>
</protein>
<dbReference type="EMBL" id="CP053923">
    <property type="protein sequence ID" value="QNT68654.1"/>
    <property type="molecule type" value="Genomic_DNA"/>
</dbReference>
<dbReference type="InterPro" id="IPR005031">
    <property type="entry name" value="COQ10_START"/>
</dbReference>
<feature type="signal peptide" evidence="2">
    <location>
        <begin position="1"/>
        <end position="31"/>
    </location>
</feature>
<evidence type="ECO:0000313" key="5">
    <source>
        <dbReference type="EMBL" id="QNT68654.1"/>
    </source>
</evidence>
<evidence type="ECO:0000259" key="4">
    <source>
        <dbReference type="Pfam" id="PF04784"/>
    </source>
</evidence>
<dbReference type="PANTHER" id="PTHR46361:SF3">
    <property type="entry name" value="ELECTRON CARRIER_ PROTEIN DISULFIDE OXIDOREDUCTASE"/>
    <property type="match status" value="1"/>
</dbReference>
<feature type="domain" description="DUF547" evidence="4">
    <location>
        <begin position="794"/>
        <end position="907"/>
    </location>
</feature>
<evidence type="ECO:0000313" key="6">
    <source>
        <dbReference type="Proteomes" id="UP000516369"/>
    </source>
</evidence>
<dbReference type="KEGG" id="dvn:HQ394_03830"/>
<reference evidence="5 6" key="1">
    <citation type="submission" date="2020-05" db="EMBL/GenBank/DDBJ databases">
        <title>Complete closed genome sequence of Defluviicoccus vanus.</title>
        <authorList>
            <person name="Bessarab I."/>
            <person name="Arumugam K."/>
            <person name="Maszenan A.M."/>
            <person name="Seviour R.J."/>
            <person name="Williams R.B."/>
        </authorList>
    </citation>
    <scope>NUCLEOTIDE SEQUENCE [LARGE SCALE GENOMIC DNA]</scope>
    <source>
        <strain evidence="5 6">Ben 114</strain>
    </source>
</reference>
<accession>A0A7H1MYW8</accession>
<dbReference type="Pfam" id="PF03364">
    <property type="entry name" value="Polyketide_cyc"/>
    <property type="match status" value="1"/>
</dbReference>
<dbReference type="Pfam" id="PF04784">
    <property type="entry name" value="DUF547"/>
    <property type="match status" value="1"/>
</dbReference>
<keyword evidence="2" id="KW-0732">Signal</keyword>
<evidence type="ECO:0000256" key="1">
    <source>
        <dbReference type="ARBA" id="ARBA00008918"/>
    </source>
</evidence>
<dbReference type="PANTHER" id="PTHR46361">
    <property type="entry name" value="ELECTRON CARRIER/ PROTEIN DISULFIDE OXIDOREDUCTASE"/>
    <property type="match status" value="1"/>
</dbReference>
<proteinExistence type="inferred from homology"/>
<evidence type="ECO:0000259" key="3">
    <source>
        <dbReference type="Pfam" id="PF03364"/>
    </source>
</evidence>
<organism evidence="5 6">
    <name type="scientific">Defluviicoccus vanus</name>
    <dbReference type="NCBI Taxonomy" id="111831"/>
    <lineage>
        <taxon>Bacteria</taxon>
        <taxon>Pseudomonadati</taxon>
        <taxon>Pseudomonadota</taxon>
        <taxon>Alphaproteobacteria</taxon>
        <taxon>Rhodospirillales</taxon>
        <taxon>Rhodospirillaceae</taxon>
        <taxon>Defluviicoccus</taxon>
    </lineage>
</organism>
<gene>
    <name evidence="5" type="ORF">HQ394_03830</name>
</gene>
<feature type="chain" id="PRO_5028916604" evidence="2">
    <location>
        <begin position="32"/>
        <end position="986"/>
    </location>
</feature>
<keyword evidence="6" id="KW-1185">Reference proteome</keyword>